<dbReference type="GO" id="GO:0003723">
    <property type="term" value="F:RNA binding"/>
    <property type="evidence" value="ECO:0007669"/>
    <property type="project" value="UniProtKB-UniRule"/>
</dbReference>
<sequence>MSKTVNIKANYTFNSLNPLEAELAKLNLTNVPCPVAEISYVPTLPMMENGSTQTDSSEEQRKLFIGSISLTTTGDELKNHFSKYGEVERININFDFKSGQTQGYAYVVFKNKNVVEKVLSSGDSIFDYSSNKNVIEERKKIKARKSKTSLSEAVNTANGKMNGAKGLKKGEKEESAEDSNDEGKQCDNSDNAKKQSRKRKRNKAKASKQYILVENIIHLNEKDVASFFAKFNIDLYYPIDDQASSNKDYCIVMTNDKTQSDAILKITRPIINGIKLRINPMRNMPDDYLNVKNRDIEDFKLFYGDIESGEVVLEPINSSAQ</sequence>
<evidence type="ECO:0000259" key="4">
    <source>
        <dbReference type="PROSITE" id="PS50102"/>
    </source>
</evidence>
<proteinExistence type="predicted"/>
<name>A0A8D9EG73_9HEMI</name>
<dbReference type="Gene3D" id="3.30.70.330">
    <property type="match status" value="1"/>
</dbReference>
<dbReference type="InterPro" id="IPR053260">
    <property type="entry name" value="hnRNP"/>
</dbReference>
<dbReference type="EMBL" id="HBUF01012426">
    <property type="protein sequence ID" value="CAG6608627.1"/>
    <property type="molecule type" value="Transcribed_RNA"/>
</dbReference>
<dbReference type="EMBL" id="HBUF01192739">
    <property type="protein sequence ID" value="CAG6658923.1"/>
    <property type="molecule type" value="Transcribed_RNA"/>
</dbReference>
<dbReference type="SMART" id="SM00360">
    <property type="entry name" value="RRM"/>
    <property type="match status" value="2"/>
</dbReference>
<dbReference type="InterPro" id="IPR012677">
    <property type="entry name" value="Nucleotide-bd_a/b_plait_sf"/>
</dbReference>
<dbReference type="EMBL" id="HBUF01527305">
    <property type="protein sequence ID" value="CAG6750615.1"/>
    <property type="molecule type" value="Transcribed_RNA"/>
</dbReference>
<evidence type="ECO:0000256" key="2">
    <source>
        <dbReference type="PROSITE-ProRule" id="PRU00176"/>
    </source>
</evidence>
<organism evidence="5">
    <name type="scientific">Cacopsylla melanoneura</name>
    <dbReference type="NCBI Taxonomy" id="428564"/>
    <lineage>
        <taxon>Eukaryota</taxon>
        <taxon>Metazoa</taxon>
        <taxon>Ecdysozoa</taxon>
        <taxon>Arthropoda</taxon>
        <taxon>Hexapoda</taxon>
        <taxon>Insecta</taxon>
        <taxon>Pterygota</taxon>
        <taxon>Neoptera</taxon>
        <taxon>Paraneoptera</taxon>
        <taxon>Hemiptera</taxon>
        <taxon>Sternorrhyncha</taxon>
        <taxon>Psylloidea</taxon>
        <taxon>Psyllidae</taxon>
        <taxon>Psyllinae</taxon>
        <taxon>Cacopsylla</taxon>
    </lineage>
</organism>
<feature type="domain" description="RRM" evidence="4">
    <location>
        <begin position="61"/>
        <end position="148"/>
    </location>
</feature>
<feature type="region of interest" description="Disordered" evidence="3">
    <location>
        <begin position="146"/>
        <end position="204"/>
    </location>
</feature>
<dbReference type="AlphaFoldDB" id="A0A8D9EG73"/>
<evidence type="ECO:0000256" key="1">
    <source>
        <dbReference type="ARBA" id="ARBA00022884"/>
    </source>
</evidence>
<feature type="compositionally biased region" description="Polar residues" evidence="3">
    <location>
        <begin position="148"/>
        <end position="159"/>
    </location>
</feature>
<feature type="compositionally biased region" description="Basic and acidic residues" evidence="3">
    <location>
        <begin position="181"/>
        <end position="193"/>
    </location>
</feature>
<evidence type="ECO:0000313" key="5">
    <source>
        <dbReference type="EMBL" id="CAG6750615.1"/>
    </source>
</evidence>
<evidence type="ECO:0000256" key="3">
    <source>
        <dbReference type="SAM" id="MobiDB-lite"/>
    </source>
</evidence>
<protein>
    <submittedName>
        <fullName evidence="5">RNA-binding protein squid</fullName>
    </submittedName>
</protein>
<dbReference type="PANTHER" id="PTHR48035:SF2">
    <property type="entry name" value="RNA-BINDING REGION RNP-1 DOMAIN-CONTAINING PROTEIN"/>
    <property type="match status" value="1"/>
</dbReference>
<dbReference type="EMBL" id="HBUF01373505">
    <property type="protein sequence ID" value="CAG6727261.1"/>
    <property type="molecule type" value="Transcribed_RNA"/>
</dbReference>
<dbReference type="PROSITE" id="PS50102">
    <property type="entry name" value="RRM"/>
    <property type="match status" value="1"/>
</dbReference>
<dbReference type="PANTHER" id="PTHR48035">
    <property type="entry name" value="HETEROGENEOUS NUCLEAR RIBONUCLEOPROTEIN 1"/>
    <property type="match status" value="1"/>
</dbReference>
<accession>A0A8D9EG73</accession>
<dbReference type="Pfam" id="PF00076">
    <property type="entry name" value="RRM_1"/>
    <property type="match status" value="1"/>
</dbReference>
<feature type="compositionally biased region" description="Basic residues" evidence="3">
    <location>
        <begin position="194"/>
        <end position="204"/>
    </location>
</feature>
<dbReference type="InterPro" id="IPR035979">
    <property type="entry name" value="RBD_domain_sf"/>
</dbReference>
<keyword evidence="1 2" id="KW-0694">RNA-binding</keyword>
<dbReference type="SUPFAM" id="SSF54928">
    <property type="entry name" value="RNA-binding domain, RBD"/>
    <property type="match status" value="1"/>
</dbReference>
<dbReference type="EMBL" id="HBUF01527306">
    <property type="protein sequence ID" value="CAG6750616.1"/>
    <property type="molecule type" value="Transcribed_RNA"/>
</dbReference>
<dbReference type="InterPro" id="IPR000504">
    <property type="entry name" value="RRM_dom"/>
</dbReference>
<reference evidence="5" key="1">
    <citation type="submission" date="2021-05" db="EMBL/GenBank/DDBJ databases">
        <authorList>
            <person name="Alioto T."/>
            <person name="Alioto T."/>
            <person name="Gomez Garrido J."/>
        </authorList>
    </citation>
    <scope>NUCLEOTIDE SEQUENCE</scope>
</reference>